<protein>
    <submittedName>
        <fullName evidence="2">Uncharacterized protein</fullName>
    </submittedName>
</protein>
<sequence length="301" mass="32327">MPSTDRRALLAGVAGLVGVAGCLNGETPTATTATDPETGHLETDPPAAGRLTLDPVPPTEADEPLTVLPDDLRRWIRQAADGTTVRGHAGSYVYPIQQSYEPIPPLTAFDRVRIDDPDSGDSGSYDVDADGGVYYERAVGAEAVSPPADAEVTPVSELPNERRELALAAIGAENGGAPRVEPQTALGSWVRTEFFGGYYSHEGTTYRGHEVQQTDVAFFATEVWYVLSLSPTETEAATTLTPAAPEERARMIIDDLRSEHETVERMERDVEGLNAGAAETLAAAHPYLLTHDAVYQVTFVY</sequence>
<dbReference type="Proteomes" id="UP000823736">
    <property type="component" value="Unassembled WGS sequence"/>
</dbReference>
<feature type="compositionally biased region" description="Low complexity" evidence="1">
    <location>
        <begin position="27"/>
        <end position="36"/>
    </location>
</feature>
<dbReference type="AlphaFoldDB" id="A0A8T4GWX6"/>
<dbReference type="RefSeq" id="WP_209491253.1">
    <property type="nucleotide sequence ID" value="NZ_JAGGLC010000003.1"/>
</dbReference>
<evidence type="ECO:0000313" key="2">
    <source>
        <dbReference type="EMBL" id="MBP1986960.1"/>
    </source>
</evidence>
<organism evidence="2 3">
    <name type="scientific">Halolamina salifodinae</name>
    <dbReference type="NCBI Taxonomy" id="1202767"/>
    <lineage>
        <taxon>Archaea</taxon>
        <taxon>Methanobacteriati</taxon>
        <taxon>Methanobacteriota</taxon>
        <taxon>Stenosarchaea group</taxon>
        <taxon>Halobacteria</taxon>
        <taxon>Halobacteriales</taxon>
        <taxon>Haloferacaceae</taxon>
    </lineage>
</organism>
<reference evidence="2" key="1">
    <citation type="submission" date="2021-03" db="EMBL/GenBank/DDBJ databases">
        <title>Genomic Encyclopedia of Type Strains, Phase IV (KMG-IV): sequencing the most valuable type-strain genomes for metagenomic binning, comparative biology and taxonomic classification.</title>
        <authorList>
            <person name="Goeker M."/>
        </authorList>
    </citation>
    <scope>NUCLEOTIDE SEQUENCE</scope>
    <source>
        <strain evidence="2">DSM 26232</strain>
    </source>
</reference>
<proteinExistence type="predicted"/>
<dbReference type="OrthoDB" id="275667at2157"/>
<comment type="caution">
    <text evidence="2">The sequence shown here is derived from an EMBL/GenBank/DDBJ whole genome shotgun (WGS) entry which is preliminary data.</text>
</comment>
<evidence type="ECO:0000313" key="3">
    <source>
        <dbReference type="Proteomes" id="UP000823736"/>
    </source>
</evidence>
<dbReference type="EMBL" id="JAGGLC010000003">
    <property type="protein sequence ID" value="MBP1986960.1"/>
    <property type="molecule type" value="Genomic_DNA"/>
</dbReference>
<evidence type="ECO:0000256" key="1">
    <source>
        <dbReference type="SAM" id="MobiDB-lite"/>
    </source>
</evidence>
<accession>A0A8T4GWX6</accession>
<name>A0A8T4GWX6_9EURY</name>
<dbReference type="PROSITE" id="PS51318">
    <property type="entry name" value="TAT"/>
    <property type="match status" value="1"/>
</dbReference>
<feature type="region of interest" description="Disordered" evidence="1">
    <location>
        <begin position="27"/>
        <end position="63"/>
    </location>
</feature>
<dbReference type="InterPro" id="IPR006311">
    <property type="entry name" value="TAT_signal"/>
</dbReference>
<gene>
    <name evidence="2" type="ORF">J2753_001458</name>
</gene>
<dbReference type="PROSITE" id="PS51257">
    <property type="entry name" value="PROKAR_LIPOPROTEIN"/>
    <property type="match status" value="1"/>
</dbReference>
<keyword evidence="3" id="KW-1185">Reference proteome</keyword>